<gene>
    <name evidence="4" type="ORF">KAF25_009123</name>
</gene>
<dbReference type="Gene3D" id="3.90.1150.10">
    <property type="entry name" value="Aspartate Aminotransferase, domain 1"/>
    <property type="match status" value="1"/>
</dbReference>
<dbReference type="InterPro" id="IPR015421">
    <property type="entry name" value="PyrdxlP-dep_Trfase_major"/>
</dbReference>
<dbReference type="InterPro" id="IPR004839">
    <property type="entry name" value="Aminotransferase_I/II_large"/>
</dbReference>
<dbReference type="GO" id="GO:0030170">
    <property type="term" value="F:pyridoxal phosphate binding"/>
    <property type="evidence" value="ECO:0007669"/>
    <property type="project" value="InterPro"/>
</dbReference>
<protein>
    <recommendedName>
        <fullName evidence="3">Aminotransferase class I/classII large domain-containing protein</fullName>
    </recommendedName>
</protein>
<evidence type="ECO:0000256" key="1">
    <source>
        <dbReference type="ARBA" id="ARBA00007441"/>
    </source>
</evidence>
<comment type="similarity">
    <text evidence="1">Belongs to the class-I pyridoxal-phosphate-dependent aminotransferase family.</text>
</comment>
<dbReference type="PANTHER" id="PTHR43795:SF39">
    <property type="entry name" value="AMINOTRANSFERASE CLASS I_CLASSII DOMAIN-CONTAINING PROTEIN"/>
    <property type="match status" value="1"/>
</dbReference>
<dbReference type="InterPro" id="IPR050478">
    <property type="entry name" value="Ethylene_sulfur-biosynth"/>
</dbReference>
<dbReference type="InterPro" id="IPR004838">
    <property type="entry name" value="NHTrfase_class1_PyrdxlP-BS"/>
</dbReference>
<proteinExistence type="inferred from homology"/>
<dbReference type="GO" id="GO:0008483">
    <property type="term" value="F:transaminase activity"/>
    <property type="evidence" value="ECO:0007669"/>
    <property type="project" value="TreeGrafter"/>
</dbReference>
<dbReference type="PANTHER" id="PTHR43795">
    <property type="entry name" value="BIFUNCTIONAL ASPARTATE AMINOTRANSFERASE AND GLUTAMATE/ASPARTATE-PREPHENATE AMINOTRANSFERASE-RELATED"/>
    <property type="match status" value="1"/>
</dbReference>
<dbReference type="InterPro" id="IPR015422">
    <property type="entry name" value="PyrdxlP-dep_Trfase_small"/>
</dbReference>
<dbReference type="AlphaFoldDB" id="A0A9P7GT94"/>
<sequence length="435" mass="47888">MQLPTSTTPAPASLQISNRALQALGRKTAWDLMMHNKRYPRYHPEKSPNGLIDLSGAGNELMGDWMANFLTTLPELQVSQTLSYGPLHGSPALRKAAAGFFNSFFKPASTVTADNVLVANGVTSLIDLTAWTMCESGDALLTLTPTFYMLDLDLVLRAGVVTIPVSTEGLWDPAHGEDSVARSRLLQALDAALQTALEHSSLRCRGLFICNPMNPQGRCYSRLMLEALAHWCASKGLYLISDEIYGLSNFAHASATRDSDDKSAHVPPSSFCSVLEIARADEPLAQNIQCFYGLSKDFGMGGLRIGFWVSRNAAMLKAAALATWFTWVNAFADHVATWLLQDSRAVSDYIFEYRRRLSNAYLGVTQALRSNKIPFNPADAGLFVSINLHEWIHHFSEDAGTSPEHQLCHWLTHHGVFLNPGEVSTVLEQFPSQTQ</sequence>
<keyword evidence="5" id="KW-1185">Reference proteome</keyword>
<name>A0A9P7GT94_9HYPO</name>
<dbReference type="Proteomes" id="UP000782241">
    <property type="component" value="Unassembled WGS sequence"/>
</dbReference>
<comment type="caution">
    <text evidence="4">The sequence shown here is derived from an EMBL/GenBank/DDBJ whole genome shotgun (WGS) entry which is preliminary data.</text>
</comment>
<evidence type="ECO:0000259" key="3">
    <source>
        <dbReference type="Pfam" id="PF00155"/>
    </source>
</evidence>
<dbReference type="Gene3D" id="3.40.640.10">
    <property type="entry name" value="Type I PLP-dependent aspartate aminotransferase-like (Major domain)"/>
    <property type="match status" value="1"/>
</dbReference>
<evidence type="ECO:0000313" key="5">
    <source>
        <dbReference type="Proteomes" id="UP000782241"/>
    </source>
</evidence>
<dbReference type="PROSITE" id="PS00105">
    <property type="entry name" value="AA_TRANSFER_CLASS_1"/>
    <property type="match status" value="1"/>
</dbReference>
<dbReference type="EMBL" id="JAGPUO010000027">
    <property type="protein sequence ID" value="KAG5655624.1"/>
    <property type="molecule type" value="Genomic_DNA"/>
</dbReference>
<keyword evidence="2" id="KW-0663">Pyridoxal phosphate</keyword>
<dbReference type="InterPro" id="IPR015424">
    <property type="entry name" value="PyrdxlP-dep_Trfase"/>
</dbReference>
<evidence type="ECO:0000313" key="4">
    <source>
        <dbReference type="EMBL" id="KAG5655624.1"/>
    </source>
</evidence>
<feature type="domain" description="Aminotransferase class I/classII large" evidence="3">
    <location>
        <begin position="74"/>
        <end position="426"/>
    </location>
</feature>
<organism evidence="4 5">
    <name type="scientific">Fusarium avenaceum</name>
    <dbReference type="NCBI Taxonomy" id="40199"/>
    <lineage>
        <taxon>Eukaryota</taxon>
        <taxon>Fungi</taxon>
        <taxon>Dikarya</taxon>
        <taxon>Ascomycota</taxon>
        <taxon>Pezizomycotina</taxon>
        <taxon>Sordariomycetes</taxon>
        <taxon>Hypocreomycetidae</taxon>
        <taxon>Hypocreales</taxon>
        <taxon>Nectriaceae</taxon>
        <taxon>Fusarium</taxon>
        <taxon>Fusarium tricinctum species complex</taxon>
    </lineage>
</organism>
<dbReference type="SUPFAM" id="SSF53383">
    <property type="entry name" value="PLP-dependent transferases"/>
    <property type="match status" value="1"/>
</dbReference>
<accession>A0A9P7GT94</accession>
<dbReference type="GO" id="GO:0006520">
    <property type="term" value="P:amino acid metabolic process"/>
    <property type="evidence" value="ECO:0007669"/>
    <property type="project" value="TreeGrafter"/>
</dbReference>
<reference evidence="4" key="1">
    <citation type="submission" date="2021-04" db="EMBL/GenBank/DDBJ databases">
        <title>Draft genome of Fusarium avenaceum strain F156N33, isolated from an atmospheric sample in Virginia.</title>
        <authorList>
            <person name="Yang S."/>
            <person name="Vinatzer B.A."/>
            <person name="Coleman J."/>
        </authorList>
    </citation>
    <scope>NUCLEOTIDE SEQUENCE</scope>
    <source>
        <strain evidence="4">F156N33</strain>
    </source>
</reference>
<dbReference type="CDD" id="cd00609">
    <property type="entry name" value="AAT_like"/>
    <property type="match status" value="1"/>
</dbReference>
<evidence type="ECO:0000256" key="2">
    <source>
        <dbReference type="ARBA" id="ARBA00022898"/>
    </source>
</evidence>
<dbReference type="Pfam" id="PF00155">
    <property type="entry name" value="Aminotran_1_2"/>
    <property type="match status" value="1"/>
</dbReference>